<evidence type="ECO:0008006" key="3">
    <source>
        <dbReference type="Google" id="ProtNLM"/>
    </source>
</evidence>
<gene>
    <name evidence="1" type="ORF">N7E81_09565</name>
</gene>
<organism evidence="1 2">
    <name type="scientific">Reichenbachiella carrageenanivorans</name>
    <dbReference type="NCBI Taxonomy" id="2979869"/>
    <lineage>
        <taxon>Bacteria</taxon>
        <taxon>Pseudomonadati</taxon>
        <taxon>Bacteroidota</taxon>
        <taxon>Cytophagia</taxon>
        <taxon>Cytophagales</taxon>
        <taxon>Reichenbachiellaceae</taxon>
        <taxon>Reichenbachiella</taxon>
    </lineage>
</organism>
<accession>A0ABY6D166</accession>
<dbReference type="RefSeq" id="WP_263049362.1">
    <property type="nucleotide sequence ID" value="NZ_CP106735.1"/>
</dbReference>
<proteinExistence type="predicted"/>
<name>A0ABY6D166_9BACT</name>
<dbReference type="EMBL" id="CP106735">
    <property type="protein sequence ID" value="UXX77615.1"/>
    <property type="molecule type" value="Genomic_DNA"/>
</dbReference>
<dbReference type="Proteomes" id="UP001062165">
    <property type="component" value="Chromosome"/>
</dbReference>
<sequence>MATLDNHYSFIGLVLLMFLAQCGVKDISRSLDDTQTNRLLSAGDEKSWVLVRRIEDGSDVFGSCLEDNVLTFVDASAVDSLYLMGRVANCGGASSVDTLYKAEYTMDVDDSDVFQNTISLTEEQHASIGLFSVDDLTSTSLKLTYTLDGKQIVERYTY</sequence>
<protein>
    <recommendedName>
        <fullName evidence="3">Lipocalin-like domain-containing protein</fullName>
    </recommendedName>
</protein>
<keyword evidence="2" id="KW-1185">Reference proteome</keyword>
<evidence type="ECO:0000313" key="2">
    <source>
        <dbReference type="Proteomes" id="UP001062165"/>
    </source>
</evidence>
<evidence type="ECO:0000313" key="1">
    <source>
        <dbReference type="EMBL" id="UXX77615.1"/>
    </source>
</evidence>
<reference evidence="1" key="1">
    <citation type="submission" date="2022-10" db="EMBL/GenBank/DDBJ databases">
        <title>Comparative genomics and taxonomic characterization of three novel marine species of genus Reichenbachiella exhibiting antioxidant and polysaccharide degradation activities.</title>
        <authorList>
            <person name="Muhammad N."/>
            <person name="Lee Y.-J."/>
            <person name="Ko J."/>
            <person name="Kim S.-G."/>
        </authorList>
    </citation>
    <scope>NUCLEOTIDE SEQUENCE</scope>
    <source>
        <strain evidence="1">Wsw4-B4</strain>
    </source>
</reference>